<dbReference type="RefSeq" id="WP_116918873.1">
    <property type="nucleotide sequence ID" value="NZ_QEKQ01000004.1"/>
</dbReference>
<dbReference type="OrthoDB" id="5609094at2"/>
<proteinExistence type="predicted"/>
<protein>
    <submittedName>
        <fullName evidence="1">Uncharacterized protein</fullName>
    </submittedName>
</protein>
<dbReference type="AlphaFoldDB" id="A0A2U1CX46"/>
<name>A0A2U1CX46_9GAMM</name>
<dbReference type="InterPro" id="IPR046199">
    <property type="entry name" value="DUF6231"/>
</dbReference>
<accession>A0A2U1CX46</accession>
<evidence type="ECO:0000313" key="1">
    <source>
        <dbReference type="EMBL" id="PVY76799.1"/>
    </source>
</evidence>
<reference evidence="1 2" key="1">
    <citation type="submission" date="2018-04" db="EMBL/GenBank/DDBJ databases">
        <title>Genomic Encyclopedia of Type Strains, Phase IV (KMG-IV): sequencing the most valuable type-strain genomes for metagenomic binning, comparative biology and taxonomic classification.</title>
        <authorList>
            <person name="Goeker M."/>
        </authorList>
    </citation>
    <scope>NUCLEOTIDE SEQUENCE [LARGE SCALE GENOMIC DNA]</scope>
    <source>
        <strain evidence="1 2">DSM 28688</strain>
    </source>
</reference>
<evidence type="ECO:0000313" key="2">
    <source>
        <dbReference type="Proteomes" id="UP000245887"/>
    </source>
</evidence>
<sequence>MTPEQALSQVLRSCQPCQLLTCGARADAVGQSWAGADASHGWQQLDPDAPNQAFPLPTKPELALISDTLETLDHQSGEMLLGQLRNYGTHQIAVVVTDDSDWPFRDFISLGFFRQGPVEADPPATLFTYNIDRYNHRRAWNNPDYWANPEMWGKAWW</sequence>
<dbReference type="Proteomes" id="UP000245887">
    <property type="component" value="Unassembled WGS sequence"/>
</dbReference>
<organism evidence="1 2">
    <name type="scientific">Tamilnaduibacter salinus</name>
    <dbReference type="NCBI Taxonomy" id="1484056"/>
    <lineage>
        <taxon>Bacteria</taxon>
        <taxon>Pseudomonadati</taxon>
        <taxon>Pseudomonadota</taxon>
        <taxon>Gammaproteobacteria</taxon>
        <taxon>Pseudomonadales</taxon>
        <taxon>Marinobacteraceae</taxon>
        <taxon>Tamilnaduibacter</taxon>
    </lineage>
</organism>
<dbReference type="Pfam" id="PF19742">
    <property type="entry name" value="DUF6231"/>
    <property type="match status" value="1"/>
</dbReference>
<gene>
    <name evidence="1" type="ORF">C8D92_10430</name>
</gene>
<dbReference type="EMBL" id="QEKQ01000004">
    <property type="protein sequence ID" value="PVY76799.1"/>
    <property type="molecule type" value="Genomic_DNA"/>
</dbReference>
<comment type="caution">
    <text evidence="1">The sequence shown here is derived from an EMBL/GenBank/DDBJ whole genome shotgun (WGS) entry which is preliminary data.</text>
</comment>